<evidence type="ECO:0000259" key="6">
    <source>
        <dbReference type="Pfam" id="PF00535"/>
    </source>
</evidence>
<sequence length="353" mass="40159">MQMHEVGVRDAYSILIPAYNPDGALVTLVEKLRADGFSTIIVVNDGSDASSDSIFRELGSIVDVVLAHEQNRGKGAALKTGLRYIVENYTDKLGVITVDADGQHLPKDVVNVYEEGVSKPHHLIMGCRDFSGDKIPLRSRFGNQATRLVMLIGSGLKLKDTQTGLRAIPMRYVRQLLDIPGNRYEFEMNMLTFTKRLQVPIQQTTIQTVYENENDSSHFRPILDSILIYRMFLMYSASSVASFLVDVGMYAVFIYLLSPYFDTTHVIVATVLARIISSLFNYFVNRKVVFHSKARRSLSKYFSLVVLQMAISAILVYILFLLFRQGEVILKIIVDSFLFFISYYVQKRWIFKK</sequence>
<evidence type="ECO:0000256" key="5">
    <source>
        <dbReference type="SAM" id="Phobius"/>
    </source>
</evidence>
<dbReference type="Pfam" id="PF04138">
    <property type="entry name" value="GtrA_DPMS_TM"/>
    <property type="match status" value="1"/>
</dbReference>
<feature type="transmembrane region" description="Helical" evidence="5">
    <location>
        <begin position="232"/>
        <end position="257"/>
    </location>
</feature>
<dbReference type="EMBL" id="JBHTCE010000001">
    <property type="protein sequence ID" value="MFC7389707.1"/>
    <property type="molecule type" value="Genomic_DNA"/>
</dbReference>
<reference evidence="9" key="1">
    <citation type="journal article" date="2019" name="Int. J. Syst. Evol. Microbiol.">
        <title>The Global Catalogue of Microorganisms (GCM) 10K type strain sequencing project: providing services to taxonomists for standard genome sequencing and annotation.</title>
        <authorList>
            <consortium name="The Broad Institute Genomics Platform"/>
            <consortium name="The Broad Institute Genome Sequencing Center for Infectious Disease"/>
            <person name="Wu L."/>
            <person name="Ma J."/>
        </authorList>
    </citation>
    <scope>NUCLEOTIDE SEQUENCE [LARGE SCALE GENOMIC DNA]</scope>
    <source>
        <strain evidence="9">CCUG 55590</strain>
    </source>
</reference>
<feature type="transmembrane region" description="Helical" evidence="5">
    <location>
        <begin position="263"/>
        <end position="284"/>
    </location>
</feature>
<evidence type="ECO:0000256" key="2">
    <source>
        <dbReference type="ARBA" id="ARBA00022692"/>
    </source>
</evidence>
<proteinExistence type="predicted"/>
<evidence type="ECO:0000259" key="7">
    <source>
        <dbReference type="Pfam" id="PF04138"/>
    </source>
</evidence>
<comment type="caution">
    <text evidence="8">The sequence shown here is derived from an EMBL/GenBank/DDBJ whole genome shotgun (WGS) entry which is preliminary data.</text>
</comment>
<dbReference type="InterPro" id="IPR029044">
    <property type="entry name" value="Nucleotide-diphossugar_trans"/>
</dbReference>
<dbReference type="InterPro" id="IPR007267">
    <property type="entry name" value="GtrA_DPMS_TM"/>
</dbReference>
<feature type="domain" description="Glycosyltransferase 2-like" evidence="6">
    <location>
        <begin position="13"/>
        <end position="140"/>
    </location>
</feature>
<feature type="domain" description="GtrA/DPMS transmembrane" evidence="7">
    <location>
        <begin position="235"/>
        <end position="351"/>
    </location>
</feature>
<keyword evidence="3 5" id="KW-1133">Transmembrane helix</keyword>
<keyword evidence="4 5" id="KW-0472">Membrane</keyword>
<dbReference type="CDD" id="cd04179">
    <property type="entry name" value="DPM_DPG-synthase_like"/>
    <property type="match status" value="1"/>
</dbReference>
<feature type="transmembrane region" description="Helical" evidence="5">
    <location>
        <begin position="328"/>
        <end position="345"/>
    </location>
</feature>
<keyword evidence="9" id="KW-1185">Reference proteome</keyword>
<name>A0ABW2PMF0_9BACL</name>
<evidence type="ECO:0000313" key="8">
    <source>
        <dbReference type="EMBL" id="MFC7389707.1"/>
    </source>
</evidence>
<evidence type="ECO:0000256" key="1">
    <source>
        <dbReference type="ARBA" id="ARBA00004141"/>
    </source>
</evidence>
<comment type="subcellular location">
    <subcellularLocation>
        <location evidence="1">Membrane</location>
        <topology evidence="1">Multi-pass membrane protein</topology>
    </subcellularLocation>
</comment>
<evidence type="ECO:0000256" key="4">
    <source>
        <dbReference type="ARBA" id="ARBA00023136"/>
    </source>
</evidence>
<dbReference type="EC" id="2.4.-.-" evidence="8"/>
<accession>A0ABW2PMF0</accession>
<organism evidence="8 9">
    <name type="scientific">Exiguobacterium aestuarii</name>
    <dbReference type="NCBI Taxonomy" id="273527"/>
    <lineage>
        <taxon>Bacteria</taxon>
        <taxon>Bacillati</taxon>
        <taxon>Bacillota</taxon>
        <taxon>Bacilli</taxon>
        <taxon>Bacillales</taxon>
        <taxon>Bacillales Family XII. Incertae Sedis</taxon>
        <taxon>Exiguobacterium</taxon>
    </lineage>
</organism>
<keyword evidence="2 5" id="KW-0812">Transmembrane</keyword>
<evidence type="ECO:0000313" key="9">
    <source>
        <dbReference type="Proteomes" id="UP001596439"/>
    </source>
</evidence>
<dbReference type="GO" id="GO:0016757">
    <property type="term" value="F:glycosyltransferase activity"/>
    <property type="evidence" value="ECO:0007669"/>
    <property type="project" value="UniProtKB-KW"/>
</dbReference>
<dbReference type="PANTHER" id="PTHR10859:SF114">
    <property type="entry name" value="DOLICHOL-PHOSPHATE MANNOSYLTRANSFERASE"/>
    <property type="match status" value="1"/>
</dbReference>
<protein>
    <submittedName>
        <fullName evidence="8">Glycosyltransferase</fullName>
        <ecNumber evidence="8">2.4.-.-</ecNumber>
    </submittedName>
</protein>
<keyword evidence="8" id="KW-0328">Glycosyltransferase</keyword>
<dbReference type="InterPro" id="IPR001173">
    <property type="entry name" value="Glyco_trans_2-like"/>
</dbReference>
<feature type="transmembrane region" description="Helical" evidence="5">
    <location>
        <begin position="304"/>
        <end position="322"/>
    </location>
</feature>
<dbReference type="Proteomes" id="UP001596439">
    <property type="component" value="Unassembled WGS sequence"/>
</dbReference>
<dbReference type="PANTHER" id="PTHR10859">
    <property type="entry name" value="GLYCOSYL TRANSFERASE"/>
    <property type="match status" value="1"/>
</dbReference>
<evidence type="ECO:0000256" key="3">
    <source>
        <dbReference type="ARBA" id="ARBA00022989"/>
    </source>
</evidence>
<gene>
    <name evidence="8" type="ORF">ACFQO8_06075</name>
</gene>
<dbReference type="RefSeq" id="WP_214787837.1">
    <property type="nucleotide sequence ID" value="NZ_JANIEL010000079.1"/>
</dbReference>
<dbReference type="Gene3D" id="3.90.550.10">
    <property type="entry name" value="Spore Coat Polysaccharide Biosynthesis Protein SpsA, Chain A"/>
    <property type="match status" value="1"/>
</dbReference>
<dbReference type="Pfam" id="PF00535">
    <property type="entry name" value="Glycos_transf_2"/>
    <property type="match status" value="1"/>
</dbReference>
<dbReference type="SUPFAM" id="SSF53448">
    <property type="entry name" value="Nucleotide-diphospho-sugar transferases"/>
    <property type="match status" value="1"/>
</dbReference>
<keyword evidence="8" id="KW-0808">Transferase</keyword>